<evidence type="ECO:0000256" key="6">
    <source>
        <dbReference type="ARBA" id="ARBA00023163"/>
    </source>
</evidence>
<dbReference type="PANTHER" id="PTHR35786">
    <property type="entry name" value="REDOX-SENSING TRANSCRIPTIONAL REPRESSOR REX"/>
    <property type="match status" value="1"/>
</dbReference>
<proteinExistence type="inferred from homology"/>
<feature type="domain" description="CoA-binding" evidence="8">
    <location>
        <begin position="83"/>
        <end position="184"/>
    </location>
</feature>
<dbReference type="AlphaFoldDB" id="A0A1D3TRU5"/>
<evidence type="ECO:0000313" key="10">
    <source>
        <dbReference type="Proteomes" id="UP000199315"/>
    </source>
</evidence>
<evidence type="ECO:0000256" key="2">
    <source>
        <dbReference type="ARBA" id="ARBA00022491"/>
    </source>
</evidence>
<dbReference type="SUPFAM" id="SSF46785">
    <property type="entry name" value="Winged helix' DNA-binding domain"/>
    <property type="match status" value="1"/>
</dbReference>
<evidence type="ECO:0000256" key="5">
    <source>
        <dbReference type="ARBA" id="ARBA00023125"/>
    </source>
</evidence>
<organism evidence="9 10">
    <name type="scientific">Anaerobium acetethylicum</name>
    <dbReference type="NCBI Taxonomy" id="1619234"/>
    <lineage>
        <taxon>Bacteria</taxon>
        <taxon>Bacillati</taxon>
        <taxon>Bacillota</taxon>
        <taxon>Clostridia</taxon>
        <taxon>Lachnospirales</taxon>
        <taxon>Lachnospiraceae</taxon>
        <taxon>Anaerobium</taxon>
    </lineage>
</organism>
<dbReference type="GO" id="GO:0005737">
    <property type="term" value="C:cytoplasm"/>
    <property type="evidence" value="ECO:0007669"/>
    <property type="project" value="UniProtKB-SubCell"/>
</dbReference>
<dbReference type="GO" id="GO:0045892">
    <property type="term" value="P:negative regulation of DNA-templated transcription"/>
    <property type="evidence" value="ECO:0007669"/>
    <property type="project" value="InterPro"/>
</dbReference>
<sequence>MENINKFQTISKQALQRLPYYLNFLKSQKAKKQSNTSASMIAEGLRLNQVQVRKDLAAVSSGGRPKTGYGTEDLISDIEQFLGYNNTHDAILIGAGNLGRSLLSYKGFEECGMKIVAAFDIDKHVAGTEAGGHPIFPMEKLEDLAGRLKVKIGIIAVPAESAQEVCDLLVGSGILAIWNFAPVYLDAPEDILIQNENMAASLAVLSKHVEEKFGR</sequence>
<keyword evidence="2 7" id="KW-0678">Repressor</keyword>
<feature type="DNA-binding region" description="H-T-H motif" evidence="7">
    <location>
        <begin position="20"/>
        <end position="59"/>
    </location>
</feature>
<accession>A0A1D3TRU5</accession>
<comment type="subunit">
    <text evidence="7">Homodimer.</text>
</comment>
<dbReference type="Pfam" id="PF02629">
    <property type="entry name" value="CoA_binding"/>
    <property type="match status" value="1"/>
</dbReference>
<keyword evidence="6 7" id="KW-0804">Transcription</keyword>
<protein>
    <recommendedName>
        <fullName evidence="7">Redox-sensing transcriptional repressor Rex</fullName>
    </recommendedName>
</protein>
<evidence type="ECO:0000256" key="4">
    <source>
        <dbReference type="ARBA" id="ARBA00023027"/>
    </source>
</evidence>
<name>A0A1D3TRU5_9FIRM</name>
<evidence type="ECO:0000256" key="7">
    <source>
        <dbReference type="HAMAP-Rule" id="MF_01131"/>
    </source>
</evidence>
<dbReference type="InterPro" id="IPR009718">
    <property type="entry name" value="Rex_DNA-bd_C_dom"/>
</dbReference>
<dbReference type="GO" id="GO:0003700">
    <property type="term" value="F:DNA-binding transcription factor activity"/>
    <property type="evidence" value="ECO:0007669"/>
    <property type="project" value="UniProtKB-UniRule"/>
</dbReference>
<dbReference type="EMBL" id="FMKA01000005">
    <property type="protein sequence ID" value="SCP96509.1"/>
    <property type="molecule type" value="Genomic_DNA"/>
</dbReference>
<evidence type="ECO:0000313" key="9">
    <source>
        <dbReference type="EMBL" id="SCP96509.1"/>
    </source>
</evidence>
<gene>
    <name evidence="7" type="primary">rex</name>
    <name evidence="9" type="ORF">SAMN05421730_100541</name>
</gene>
<keyword evidence="10" id="KW-1185">Reference proteome</keyword>
<dbReference type="SMART" id="SM00881">
    <property type="entry name" value="CoA_binding"/>
    <property type="match status" value="1"/>
</dbReference>
<dbReference type="InterPro" id="IPR022876">
    <property type="entry name" value="Tscrpt_rep_Rex"/>
</dbReference>
<dbReference type="STRING" id="1619234.SAMN05421730_100541"/>
<dbReference type="Gene3D" id="1.10.10.10">
    <property type="entry name" value="Winged helix-like DNA-binding domain superfamily/Winged helix DNA-binding domain"/>
    <property type="match status" value="1"/>
</dbReference>
<dbReference type="InterPro" id="IPR003781">
    <property type="entry name" value="CoA-bd"/>
</dbReference>
<dbReference type="HAMAP" id="MF_01131">
    <property type="entry name" value="Rex"/>
    <property type="match status" value="1"/>
</dbReference>
<evidence type="ECO:0000256" key="1">
    <source>
        <dbReference type="ARBA" id="ARBA00022490"/>
    </source>
</evidence>
<keyword evidence="1 7" id="KW-0963">Cytoplasm</keyword>
<keyword evidence="3 7" id="KW-0805">Transcription regulation</keyword>
<dbReference type="InterPro" id="IPR036388">
    <property type="entry name" value="WH-like_DNA-bd_sf"/>
</dbReference>
<dbReference type="InterPro" id="IPR036291">
    <property type="entry name" value="NAD(P)-bd_dom_sf"/>
</dbReference>
<keyword evidence="4 7" id="KW-0520">NAD</keyword>
<dbReference type="GO" id="GO:0051775">
    <property type="term" value="P:response to redox state"/>
    <property type="evidence" value="ECO:0007669"/>
    <property type="project" value="InterPro"/>
</dbReference>
<dbReference type="InterPro" id="IPR036390">
    <property type="entry name" value="WH_DNA-bd_sf"/>
</dbReference>
<dbReference type="Gene3D" id="3.40.50.720">
    <property type="entry name" value="NAD(P)-binding Rossmann-like Domain"/>
    <property type="match status" value="1"/>
</dbReference>
<evidence type="ECO:0000256" key="3">
    <source>
        <dbReference type="ARBA" id="ARBA00023015"/>
    </source>
</evidence>
<reference evidence="9 10" key="1">
    <citation type="submission" date="2016-09" db="EMBL/GenBank/DDBJ databases">
        <authorList>
            <person name="Capua I."/>
            <person name="De Benedictis P."/>
            <person name="Joannis T."/>
            <person name="Lombin L.H."/>
            <person name="Cattoli G."/>
        </authorList>
    </citation>
    <scope>NUCLEOTIDE SEQUENCE [LARGE SCALE GENOMIC DNA]</scope>
    <source>
        <strain evidence="9 10">GluBS11</strain>
    </source>
</reference>
<dbReference type="Proteomes" id="UP000199315">
    <property type="component" value="Unassembled WGS sequence"/>
</dbReference>
<feature type="binding site" evidence="7">
    <location>
        <begin position="94"/>
        <end position="99"/>
    </location>
    <ligand>
        <name>NAD(+)</name>
        <dbReference type="ChEBI" id="CHEBI:57540"/>
    </ligand>
</feature>
<comment type="subcellular location">
    <subcellularLocation>
        <location evidence="7">Cytoplasm</location>
    </subcellularLocation>
</comment>
<dbReference type="NCBIfam" id="NF003994">
    <property type="entry name" value="PRK05472.2-3"/>
    <property type="match status" value="1"/>
</dbReference>
<keyword evidence="5 7" id="KW-0238">DNA-binding</keyword>
<dbReference type="SUPFAM" id="SSF51735">
    <property type="entry name" value="NAD(P)-binding Rossmann-fold domains"/>
    <property type="match status" value="1"/>
</dbReference>
<comment type="similarity">
    <text evidence="7">Belongs to the transcriptional regulatory Rex family.</text>
</comment>
<dbReference type="NCBIfam" id="NF003995">
    <property type="entry name" value="PRK05472.2-4"/>
    <property type="match status" value="1"/>
</dbReference>
<dbReference type="GO" id="GO:0003677">
    <property type="term" value="F:DNA binding"/>
    <property type="evidence" value="ECO:0007669"/>
    <property type="project" value="UniProtKB-UniRule"/>
</dbReference>
<dbReference type="RefSeq" id="WP_330387837.1">
    <property type="nucleotide sequence ID" value="NZ_FMKA01000005.1"/>
</dbReference>
<dbReference type="PANTHER" id="PTHR35786:SF1">
    <property type="entry name" value="REDOX-SENSING TRANSCRIPTIONAL REPRESSOR REX 1"/>
    <property type="match status" value="1"/>
</dbReference>
<comment type="function">
    <text evidence="7">Modulates transcription in response to changes in cellular NADH/NAD(+) redox state.</text>
</comment>
<dbReference type="Pfam" id="PF06971">
    <property type="entry name" value="Put_DNA-bind_N"/>
    <property type="match status" value="1"/>
</dbReference>
<evidence type="ECO:0000259" key="8">
    <source>
        <dbReference type="SMART" id="SM00881"/>
    </source>
</evidence>
<dbReference type="NCBIfam" id="NF003996">
    <property type="entry name" value="PRK05472.2-5"/>
    <property type="match status" value="1"/>
</dbReference>